<dbReference type="Proteomes" id="UP000199620">
    <property type="component" value="Chromosome I"/>
</dbReference>
<evidence type="ECO:0000313" key="5">
    <source>
        <dbReference type="Proteomes" id="UP000325296"/>
    </source>
</evidence>
<reference evidence="3 4" key="1">
    <citation type="submission" date="2016-10" db="EMBL/GenBank/DDBJ databases">
        <authorList>
            <person name="Varghese N."/>
            <person name="Submissions S."/>
        </authorList>
    </citation>
    <scope>NUCLEOTIDE SEQUENCE [LARGE SCALE GENOMIC DNA]</scope>
    <source>
        <strain evidence="3 4">BS2771</strain>
    </source>
</reference>
<gene>
    <name evidence="2" type="ORF">F1720_05705</name>
    <name evidence="3" type="ORF">SAMN04490181_1317</name>
</gene>
<dbReference type="Proteomes" id="UP000325296">
    <property type="component" value="Unassembled WGS sequence"/>
</dbReference>
<dbReference type="AlphaFoldDB" id="A0A5B2UYW4"/>
<protein>
    <submittedName>
        <fullName evidence="2">DUF4263 domain-containing protein</fullName>
    </submittedName>
</protein>
<sequence>MRIYKPGEKLPYSKDWPPESYYVKSSAVSNATKKAFMELLKDGVSETVVDSFLRKNSAFFGQCLNFTNFGHHGMWVVSQKLIDPGATPSQKGLRPDYLFGGKNSDGFYWCVAELKSPSARLFKRGKNGRNISFSETANQGICQLLRYMDYCSANQSFFRDHFKLTDFREPKGFLIIGREEELELDEQLQELKSAWNRSSGGRIMIRSYDALLRSSSSSWAEIEHG</sequence>
<proteinExistence type="predicted"/>
<dbReference type="OrthoDB" id="427187at2"/>
<accession>A0A5B2UYW4</accession>
<organism evidence="2 5">
    <name type="scientific">Pseudomonas brenneri</name>
    <dbReference type="NCBI Taxonomy" id="129817"/>
    <lineage>
        <taxon>Bacteria</taxon>
        <taxon>Pseudomonadati</taxon>
        <taxon>Pseudomonadota</taxon>
        <taxon>Gammaproteobacteria</taxon>
        <taxon>Pseudomonadales</taxon>
        <taxon>Pseudomonadaceae</taxon>
        <taxon>Pseudomonas</taxon>
    </lineage>
</organism>
<dbReference type="Pfam" id="PF14082">
    <property type="entry name" value="SduA_C"/>
    <property type="match status" value="1"/>
</dbReference>
<dbReference type="InterPro" id="IPR025359">
    <property type="entry name" value="SduA_C"/>
</dbReference>
<evidence type="ECO:0000313" key="3">
    <source>
        <dbReference type="EMBL" id="SDU90512.1"/>
    </source>
</evidence>
<dbReference type="EMBL" id="VUOL01000003">
    <property type="protein sequence ID" value="KAA2231570.1"/>
    <property type="molecule type" value="Genomic_DNA"/>
</dbReference>
<dbReference type="RefSeq" id="WP_090290909.1">
    <property type="nucleotide sequence ID" value="NZ_BMNU01000004.1"/>
</dbReference>
<evidence type="ECO:0000313" key="2">
    <source>
        <dbReference type="EMBL" id="KAA2231570.1"/>
    </source>
</evidence>
<feature type="domain" description="Shedu protein SduA C-terminal" evidence="1">
    <location>
        <begin position="45"/>
        <end position="212"/>
    </location>
</feature>
<name>A0A5B2UYW4_9PSED</name>
<evidence type="ECO:0000259" key="1">
    <source>
        <dbReference type="Pfam" id="PF14082"/>
    </source>
</evidence>
<dbReference type="EMBL" id="LT629800">
    <property type="protein sequence ID" value="SDU90512.1"/>
    <property type="molecule type" value="Genomic_DNA"/>
</dbReference>
<evidence type="ECO:0000313" key="4">
    <source>
        <dbReference type="Proteomes" id="UP000199620"/>
    </source>
</evidence>
<keyword evidence="4" id="KW-1185">Reference proteome</keyword>
<reference evidence="2 5" key="2">
    <citation type="submission" date="2019-09" db="EMBL/GenBank/DDBJ databases">
        <title>Draft genome sequence of Pseudomonas brenneri CCUG 51514(T).</title>
        <authorList>
            <person name="Tunovic T."/>
            <person name="Pineiro-Iglesias B."/>
            <person name="Unosson C."/>
            <person name="Inganas E."/>
            <person name="Ohlen M."/>
            <person name="Cardew S."/>
            <person name="Jensie-Markopoulos S."/>
            <person name="Salva-Serra F."/>
            <person name="Jaen-Luchoro D."/>
            <person name="Svensson-Stadler L."/>
            <person name="Chun J."/>
            <person name="Moore E."/>
        </authorList>
    </citation>
    <scope>NUCLEOTIDE SEQUENCE [LARGE SCALE GENOMIC DNA]</scope>
    <source>
        <strain evidence="2 5">CCUG 51514</strain>
    </source>
</reference>